<dbReference type="InterPro" id="IPR029058">
    <property type="entry name" value="AB_hydrolase_fold"/>
</dbReference>
<dbReference type="SUPFAM" id="SSF53474">
    <property type="entry name" value="alpha/beta-Hydrolases"/>
    <property type="match status" value="1"/>
</dbReference>
<dbReference type="PANTHER" id="PTHR34853">
    <property type="match status" value="1"/>
</dbReference>
<dbReference type="RefSeq" id="WP_218860726.1">
    <property type="nucleotide sequence ID" value="NZ_JACBZR010000001.1"/>
</dbReference>
<dbReference type="GO" id="GO:0016042">
    <property type="term" value="P:lipid catabolic process"/>
    <property type="evidence" value="ECO:0007669"/>
    <property type="project" value="InterPro"/>
</dbReference>
<dbReference type="Gene3D" id="3.40.50.1820">
    <property type="entry name" value="alpha/beta hydrolase"/>
    <property type="match status" value="1"/>
</dbReference>
<dbReference type="Proteomes" id="UP000564496">
    <property type="component" value="Unassembled WGS sequence"/>
</dbReference>
<dbReference type="PIRSF" id="PIRSF029171">
    <property type="entry name" value="Esterase_LipA"/>
    <property type="match status" value="1"/>
</dbReference>
<evidence type="ECO:0000313" key="2">
    <source>
        <dbReference type="Proteomes" id="UP000564496"/>
    </source>
</evidence>
<dbReference type="InterPro" id="IPR005152">
    <property type="entry name" value="Lipase_secreted"/>
</dbReference>
<dbReference type="AlphaFoldDB" id="A0A7Z0DL96"/>
<organism evidence="1 2">
    <name type="scientific">Nocardioides panzhihuensis</name>
    <dbReference type="NCBI Taxonomy" id="860243"/>
    <lineage>
        <taxon>Bacteria</taxon>
        <taxon>Bacillati</taxon>
        <taxon>Actinomycetota</taxon>
        <taxon>Actinomycetes</taxon>
        <taxon>Propionibacteriales</taxon>
        <taxon>Nocardioidaceae</taxon>
        <taxon>Nocardioides</taxon>
    </lineage>
</organism>
<reference evidence="1 2" key="1">
    <citation type="submission" date="2020-07" db="EMBL/GenBank/DDBJ databases">
        <title>Sequencing the genomes of 1000 actinobacteria strains.</title>
        <authorList>
            <person name="Klenk H.-P."/>
        </authorList>
    </citation>
    <scope>NUCLEOTIDE SEQUENCE [LARGE SCALE GENOMIC DNA]</scope>
    <source>
        <strain evidence="1 2">DSM 26487</strain>
    </source>
</reference>
<comment type="caution">
    <text evidence="1">The sequence shown here is derived from an EMBL/GenBank/DDBJ whole genome shotgun (WGS) entry which is preliminary data.</text>
</comment>
<accession>A0A7Z0DL96</accession>
<dbReference type="EMBL" id="JACBZR010000001">
    <property type="protein sequence ID" value="NYI77364.1"/>
    <property type="molecule type" value="Genomic_DNA"/>
</dbReference>
<keyword evidence="2" id="KW-1185">Reference proteome</keyword>
<dbReference type="Gene3D" id="1.10.260.130">
    <property type="match status" value="1"/>
</dbReference>
<evidence type="ECO:0000313" key="1">
    <source>
        <dbReference type="EMBL" id="NYI77364.1"/>
    </source>
</evidence>
<evidence type="ECO:0008006" key="3">
    <source>
        <dbReference type="Google" id="ProtNLM"/>
    </source>
</evidence>
<dbReference type="Pfam" id="PF03583">
    <property type="entry name" value="LIP"/>
    <property type="match status" value="1"/>
</dbReference>
<proteinExistence type="predicted"/>
<name>A0A7Z0DL96_9ACTN</name>
<dbReference type="GO" id="GO:0004806">
    <property type="term" value="F:triacylglycerol lipase activity"/>
    <property type="evidence" value="ECO:0007669"/>
    <property type="project" value="InterPro"/>
</dbReference>
<dbReference type="PANTHER" id="PTHR34853:SF1">
    <property type="entry name" value="LIPASE 5"/>
    <property type="match status" value="1"/>
</dbReference>
<protein>
    <recommendedName>
        <fullName evidence="3">Triacylglycerol lipase</fullName>
    </recommendedName>
</protein>
<gene>
    <name evidence="1" type="ORF">BJ988_002012</name>
</gene>
<sequence length="450" mass="46871">MRPRPNQMTPGRTDPTLRRGFSATALALTLSITFLGVSETPPAYAAAAPSDSFYVYTGSTPLASLAPGAVLATRTVPYSVVGLPTPVTAVQLLYRTQDAQGKPTANVTTVLKTPGSSSTRAVSYQSFYDSMNPEDGPSHAIAGNVGLGGLIANAEAIFLVPLLAQGYTVVVPDTEGQTADFGYGPEYGINTLDSMRAAGNSSATGLTQNTEFGMIGYSGGAIATNWAAQLAPGYAPDINARLVGATDGGVLVDPVRNLSYVSGSAFWAGVAPMAIAGVARAKGVDLTPYLNAYGQQVFADMQDASILEVNGRYPGLTWQQLAKPEYADFTSVRVLADLLDEVNMATAPTPTIPMFIGQGAAGWQEGTLGNKPGIGPGDGVMIAGDVRTLARQFCDDGNRDIKYTQYDLTGHNSTTAVWAPVAITWLNNRFAGIDAPSNCGRIAPGNVLTP</sequence>